<keyword evidence="3" id="KW-1185">Reference proteome</keyword>
<dbReference type="InterPro" id="IPR025389">
    <property type="entry name" value="DUF4300"/>
</dbReference>
<dbReference type="AlphaFoldDB" id="A0A347WM41"/>
<protein>
    <recommendedName>
        <fullName evidence="1">DUF4300 domain-containing protein</fullName>
    </recommendedName>
</protein>
<dbReference type="Pfam" id="PF14133">
    <property type="entry name" value="DUF4300"/>
    <property type="match status" value="1"/>
</dbReference>
<dbReference type="KEGG" id="abae:CL176_09130"/>
<evidence type="ECO:0000313" key="2">
    <source>
        <dbReference type="EMBL" id="AXY26148.1"/>
    </source>
</evidence>
<proteinExistence type="predicted"/>
<name>A0A347WM41_9LACT</name>
<organism evidence="2 3">
    <name type="scientific">Suicoccus acidiformans</name>
    <dbReference type="NCBI Taxonomy" id="2036206"/>
    <lineage>
        <taxon>Bacteria</taxon>
        <taxon>Bacillati</taxon>
        <taxon>Bacillota</taxon>
        <taxon>Bacilli</taxon>
        <taxon>Lactobacillales</taxon>
        <taxon>Aerococcaceae</taxon>
        <taxon>Suicoccus</taxon>
    </lineage>
</organism>
<sequence>MRFTDDLNCRRAAFWLLRELFTYPAALAQKGLPAHPEFTMLKASHPALTQGDEQLYSLLFGDQTEGKSSADLPKMWQAEGVRFPEPLKLVSACQDVEGALIHLHAALAYEADGKVYLFEKIDPTLLYRLSEFNSWQDLANHWKGNRFKEFGDFVKILVNDQDIAQLDA</sequence>
<dbReference type="Proteomes" id="UP000263232">
    <property type="component" value="Chromosome"/>
</dbReference>
<dbReference type="RefSeq" id="WP_118991044.1">
    <property type="nucleotide sequence ID" value="NZ_CP023434.1"/>
</dbReference>
<dbReference type="OrthoDB" id="3267930at2"/>
<feature type="domain" description="DUF4300" evidence="1">
    <location>
        <begin position="3"/>
        <end position="153"/>
    </location>
</feature>
<evidence type="ECO:0000259" key="1">
    <source>
        <dbReference type="Pfam" id="PF14133"/>
    </source>
</evidence>
<evidence type="ECO:0000313" key="3">
    <source>
        <dbReference type="Proteomes" id="UP000263232"/>
    </source>
</evidence>
<dbReference type="EMBL" id="CP023434">
    <property type="protein sequence ID" value="AXY26148.1"/>
    <property type="molecule type" value="Genomic_DNA"/>
</dbReference>
<reference evidence="2 3" key="1">
    <citation type="submission" date="2017-09" db="EMBL/GenBank/DDBJ databases">
        <title>Complete genome sequence of Oxytococcus suis strain ZY16052.</title>
        <authorList>
            <person name="Li F."/>
        </authorList>
    </citation>
    <scope>NUCLEOTIDE SEQUENCE [LARGE SCALE GENOMIC DNA]</scope>
    <source>
        <strain evidence="2 3">ZY16052</strain>
    </source>
</reference>
<accession>A0A347WM41</accession>
<gene>
    <name evidence="2" type="ORF">CL176_09130</name>
</gene>